<accession>A0A8C7GIP7</accession>
<dbReference type="PANTHER" id="PTHR28348:SF1">
    <property type="entry name" value="UPF0193 PROTEIN EVG1"/>
    <property type="match status" value="1"/>
</dbReference>
<reference evidence="2" key="2">
    <citation type="submission" date="2025-09" db="UniProtKB">
        <authorList>
            <consortium name="Ensembl"/>
        </authorList>
    </citation>
    <scope>IDENTIFICATION</scope>
</reference>
<dbReference type="InterPro" id="IPR007914">
    <property type="entry name" value="UPF0193"/>
</dbReference>
<dbReference type="PANTHER" id="PTHR28348">
    <property type="entry name" value="UPF0193 PROTEIN EVG1"/>
    <property type="match status" value="1"/>
</dbReference>
<protein>
    <submittedName>
        <fullName evidence="2">Si:dkey-43k4.3</fullName>
    </submittedName>
</protein>
<evidence type="ECO:0000313" key="3">
    <source>
        <dbReference type="Proteomes" id="UP000694557"/>
    </source>
</evidence>
<gene>
    <name evidence="2" type="primary">lg20h22orf23</name>
</gene>
<sequence>MMETSSRDQARGGLWNCPRRTQYSKEIQDMLKLMMQESRLTNFQQRQLNDKLKKGSALPLTCNPTSSAPPSLPKPKVLKNSTNRTPAKPLRRTADNCSSGDNYTRDRFRPSATRDLEKEKRRLQNILATGQEEPRPSRPRNISLDQGPEEERDRFQEGEVYRRVTAFWPRGNMSSTSLALLHVFYITFPSFQHDSTKLIYPNPVPTQCLIKEFLLRKFSKDCVSFQVLDEIEERKEFLEEMTALGKGKQYRNIINTGISQVSCLIFL</sequence>
<keyword evidence="3" id="KW-1185">Reference proteome</keyword>
<dbReference type="Ensembl" id="ENSOKIT00005045289.1">
    <property type="protein sequence ID" value="ENSOKIP00005042967.1"/>
    <property type="gene ID" value="ENSOKIG00005018146.1"/>
</dbReference>
<feature type="compositionally biased region" description="Basic and acidic residues" evidence="1">
    <location>
        <begin position="103"/>
        <end position="122"/>
    </location>
</feature>
<organism evidence="2 3">
    <name type="scientific">Oncorhynchus kisutch</name>
    <name type="common">Coho salmon</name>
    <name type="synonym">Salmo kisutch</name>
    <dbReference type="NCBI Taxonomy" id="8019"/>
    <lineage>
        <taxon>Eukaryota</taxon>
        <taxon>Metazoa</taxon>
        <taxon>Chordata</taxon>
        <taxon>Craniata</taxon>
        <taxon>Vertebrata</taxon>
        <taxon>Euteleostomi</taxon>
        <taxon>Actinopterygii</taxon>
        <taxon>Neopterygii</taxon>
        <taxon>Teleostei</taxon>
        <taxon>Protacanthopterygii</taxon>
        <taxon>Salmoniformes</taxon>
        <taxon>Salmonidae</taxon>
        <taxon>Salmoninae</taxon>
        <taxon>Oncorhynchus</taxon>
    </lineage>
</organism>
<dbReference type="Proteomes" id="UP000694557">
    <property type="component" value="Unassembled WGS sequence"/>
</dbReference>
<evidence type="ECO:0000256" key="1">
    <source>
        <dbReference type="SAM" id="MobiDB-lite"/>
    </source>
</evidence>
<dbReference type="AlphaFoldDB" id="A0A8C7GIP7"/>
<dbReference type="Pfam" id="PF05250">
    <property type="entry name" value="UPF0193"/>
    <property type="match status" value="2"/>
</dbReference>
<name>A0A8C7GIP7_ONCKI</name>
<feature type="region of interest" description="Disordered" evidence="1">
    <location>
        <begin position="56"/>
        <end position="156"/>
    </location>
</feature>
<dbReference type="GeneTree" id="ENSGT00390000010231"/>
<proteinExistence type="predicted"/>
<evidence type="ECO:0000313" key="2">
    <source>
        <dbReference type="Ensembl" id="ENSOKIP00005042967.1"/>
    </source>
</evidence>
<reference evidence="2" key="1">
    <citation type="submission" date="2025-08" db="UniProtKB">
        <authorList>
            <consortium name="Ensembl"/>
        </authorList>
    </citation>
    <scope>IDENTIFICATION</scope>
</reference>